<dbReference type="InterPro" id="IPR016208">
    <property type="entry name" value="Ald_Oxase/xanthine_DH-like"/>
</dbReference>
<reference evidence="5" key="1">
    <citation type="journal article" date="2019" name="Int. J. Syst. Evol. Microbiol.">
        <title>The Global Catalogue of Microorganisms (GCM) 10K type strain sequencing project: providing services to taxonomists for standard genome sequencing and annotation.</title>
        <authorList>
            <consortium name="The Broad Institute Genomics Platform"/>
            <consortium name="The Broad Institute Genome Sequencing Center for Infectious Disease"/>
            <person name="Wu L."/>
            <person name="Ma J."/>
        </authorList>
    </citation>
    <scope>NUCLEOTIDE SEQUENCE [LARGE SCALE GENOMIC DNA]</scope>
    <source>
        <strain evidence="5">KCTC 52231</strain>
    </source>
</reference>
<dbReference type="SMART" id="SM01008">
    <property type="entry name" value="Ald_Xan_dh_C"/>
    <property type="match status" value="1"/>
</dbReference>
<name>A0ABV7ICQ0_9HYPH</name>
<dbReference type="RefSeq" id="WP_378144200.1">
    <property type="nucleotide sequence ID" value="NZ_JBHRTG010000019.1"/>
</dbReference>
<proteinExistence type="predicted"/>
<keyword evidence="1" id="KW-0500">Molybdenum</keyword>
<dbReference type="Gene3D" id="3.30.365.10">
    <property type="entry name" value="Aldehyde oxidase/xanthine dehydrogenase, molybdopterin binding domain"/>
    <property type="match status" value="4"/>
</dbReference>
<dbReference type="InterPro" id="IPR000674">
    <property type="entry name" value="Ald_Oxase/Xan_DH_a/b"/>
</dbReference>
<evidence type="ECO:0000313" key="5">
    <source>
        <dbReference type="Proteomes" id="UP001595647"/>
    </source>
</evidence>
<accession>A0ABV7ICQ0</accession>
<dbReference type="InterPro" id="IPR046867">
    <property type="entry name" value="AldOxase/xan_DH_MoCoBD2"/>
</dbReference>
<protein>
    <submittedName>
        <fullName evidence="4">Xanthine dehydrogenase family protein molybdopterin-binding subunit</fullName>
    </submittedName>
</protein>
<comment type="caution">
    <text evidence="4">The sequence shown here is derived from an EMBL/GenBank/DDBJ whole genome shotgun (WGS) entry which is preliminary data.</text>
</comment>
<dbReference type="PANTHER" id="PTHR11908">
    <property type="entry name" value="XANTHINE DEHYDROGENASE"/>
    <property type="match status" value="1"/>
</dbReference>
<dbReference type="Pfam" id="PF02738">
    <property type="entry name" value="MoCoBD_1"/>
    <property type="match status" value="1"/>
</dbReference>
<organism evidence="4 5">
    <name type="scientific">Ciceribacter thiooxidans</name>
    <dbReference type="NCBI Taxonomy" id="1969821"/>
    <lineage>
        <taxon>Bacteria</taxon>
        <taxon>Pseudomonadati</taxon>
        <taxon>Pseudomonadota</taxon>
        <taxon>Alphaproteobacteria</taxon>
        <taxon>Hyphomicrobiales</taxon>
        <taxon>Rhizobiaceae</taxon>
        <taxon>Ciceribacter</taxon>
    </lineage>
</organism>
<dbReference type="Proteomes" id="UP001595647">
    <property type="component" value="Unassembled WGS sequence"/>
</dbReference>
<dbReference type="Pfam" id="PF20256">
    <property type="entry name" value="MoCoBD_2"/>
    <property type="match status" value="1"/>
</dbReference>
<evidence type="ECO:0000256" key="1">
    <source>
        <dbReference type="ARBA" id="ARBA00022505"/>
    </source>
</evidence>
<evidence type="ECO:0000256" key="2">
    <source>
        <dbReference type="ARBA" id="ARBA00023002"/>
    </source>
</evidence>
<dbReference type="Gene3D" id="3.90.1170.50">
    <property type="entry name" value="Aldehyde oxidase/xanthine dehydrogenase, a/b hammerhead"/>
    <property type="match status" value="1"/>
</dbReference>
<evidence type="ECO:0000313" key="4">
    <source>
        <dbReference type="EMBL" id="MFC3166112.1"/>
    </source>
</evidence>
<sequence length="796" mass="85684">MSKASSFHYIGKPLARKEDKRLVTGQGRYLDDIVVPGALHVSFVRSPHAHARILGISTDAARDLPGVTGVFTGEDLDKWTNRLRLAPPIEGLHPTEIATLPIHKVRFHGDLVAAVVARDRYVAEDAAELVEVEYEVLPAIASLEGAFASDAALVDETLPSNIVSHQTFSAGDIAQRRGEAHAVVEASFFQHRQTHVPMETRGCAAVWDAGREHLTFHIGNQVPHPLRSQLAARLGLSESQVTVMSPDVGGGFGQKIALYREELTVAALARQLNRPVRWREDRTENLMAASHARENLCHTRASVAADGRILGLELEITEDFGAYCFYPANYMSRVVAMILTGPYRIEDYAFEVKIALTNKCGNGPMRAPMAITSWVMDGTIDAVARQLGLDPLAVRRINMLRPDDLPYRMATGEVLEDITPAGTLESVVEAIDYEAFRKRQQALRAEGRYVGLGLCTVVESTTYGSAFYKSTGIPGSGHEAAWVRIEPSGVVNASVGLGATGQGYETAMSQAVAEGLGVDPSNVRIQIGNTDVAPYGMGSRGARGGTAGGGSLYLCAQKARDQVLRIAAHKLGLNSAQDIRLLDGQVERLINGEWNGTGLSLTDIARTAYLDPTNLPEGVAPGLDFSLTYDPPPMTYSNSSHACEVEVDIRTGTLNIARYVVSEDCGTVINPIVVRGQQQGAIAMGLSGALLEEVVYDENGQNLSATFADYLVATACELPNFEILHHHTPNKRTPAGIKGMAEGGVMGAIGAVTNAINDALAPFGVVADRQPLSPQYLRSLLRERSLMALPEGQKLT</sequence>
<dbReference type="EMBL" id="JBHRTG010000019">
    <property type="protein sequence ID" value="MFC3166112.1"/>
    <property type="molecule type" value="Genomic_DNA"/>
</dbReference>
<gene>
    <name evidence="4" type="ORF">ACFOHV_22775</name>
</gene>
<dbReference type="InterPro" id="IPR008274">
    <property type="entry name" value="AldOxase/xan_DH_MoCoBD1"/>
</dbReference>
<dbReference type="InterPro" id="IPR037165">
    <property type="entry name" value="AldOxase/xan_DH_Mopterin-bd_sf"/>
</dbReference>
<dbReference type="SUPFAM" id="SSF56003">
    <property type="entry name" value="Molybdenum cofactor-binding domain"/>
    <property type="match status" value="1"/>
</dbReference>
<keyword evidence="5" id="KW-1185">Reference proteome</keyword>
<evidence type="ECO:0000259" key="3">
    <source>
        <dbReference type="SMART" id="SM01008"/>
    </source>
</evidence>
<dbReference type="Pfam" id="PF01315">
    <property type="entry name" value="Ald_Xan_dh_C"/>
    <property type="match status" value="1"/>
</dbReference>
<dbReference type="PANTHER" id="PTHR11908:SF132">
    <property type="entry name" value="ALDEHYDE OXIDASE 1-RELATED"/>
    <property type="match status" value="1"/>
</dbReference>
<dbReference type="SUPFAM" id="SSF54665">
    <property type="entry name" value="CO dehydrogenase molybdoprotein N-domain-like"/>
    <property type="match status" value="1"/>
</dbReference>
<keyword evidence="2" id="KW-0560">Oxidoreductase</keyword>
<feature type="domain" description="Aldehyde oxidase/xanthine dehydrogenase a/b hammerhead" evidence="3">
    <location>
        <begin position="24"/>
        <end position="138"/>
    </location>
</feature>
<dbReference type="InterPro" id="IPR036856">
    <property type="entry name" value="Ald_Oxase/Xan_DH_a/b_sf"/>
</dbReference>